<protein>
    <submittedName>
        <fullName evidence="3">Metallophosphoesterase</fullName>
    </submittedName>
</protein>
<dbReference type="SUPFAM" id="SSF56300">
    <property type="entry name" value="Metallo-dependent phosphatases"/>
    <property type="match status" value="1"/>
</dbReference>
<evidence type="ECO:0000313" key="4">
    <source>
        <dbReference type="Proteomes" id="UP001161325"/>
    </source>
</evidence>
<keyword evidence="1" id="KW-0812">Transmembrane</keyword>
<feature type="transmembrane region" description="Helical" evidence="1">
    <location>
        <begin position="34"/>
        <end position="53"/>
    </location>
</feature>
<dbReference type="AlphaFoldDB" id="A0AA37VGE6"/>
<sequence length="400" mass="42083">MRAASRFAAYLALCWGTLLALAWGAVPGTPWLAPALLALVAAHTTLPIVAFLVRGGGWRRYPTAAFRLWVVRPALYAQLVLPVTAGAGVLGLLAGAPFGHALATGRVAAAGAFAVGAAVLALGWLGSRRLVVREVEARVPGLPDAFDGLRIVQVSDLHVGPQTSRRFLDRVTRTVRALSPDLVTVTGDLVDDRVEDARIFGDWVRGLEAEGPRVPLGVYLIPGNHDVYAGWTGVHDALRLHTRAHVLVNDARVVHRDGASLALLGTGDPAGRTRGADGCAPDLGRAFARVPRDVPIVAFAHNPALWPALAERGAALTLSGHTHWGQLALPRLGWSLASPFLEHAMGAYQDGEALLYVHPGTGFWGIPFRLGAFPEVAAITLRSAESAGISMGAATVARAA</sequence>
<gene>
    <name evidence="3" type="ORF">rosag_49070</name>
</gene>
<evidence type="ECO:0000256" key="1">
    <source>
        <dbReference type="SAM" id="Phobius"/>
    </source>
</evidence>
<feature type="transmembrane region" description="Helical" evidence="1">
    <location>
        <begin position="74"/>
        <end position="95"/>
    </location>
</feature>
<dbReference type="InterPro" id="IPR004843">
    <property type="entry name" value="Calcineurin-like_PHP"/>
</dbReference>
<evidence type="ECO:0000313" key="3">
    <source>
        <dbReference type="EMBL" id="GLC28394.1"/>
    </source>
</evidence>
<keyword evidence="4" id="KW-1185">Reference proteome</keyword>
<dbReference type="GO" id="GO:0016787">
    <property type="term" value="F:hydrolase activity"/>
    <property type="evidence" value="ECO:0007669"/>
    <property type="project" value="InterPro"/>
</dbReference>
<keyword evidence="1" id="KW-1133">Transmembrane helix</keyword>
<name>A0AA37VGE6_9BACT</name>
<dbReference type="Pfam" id="PF00149">
    <property type="entry name" value="Metallophos"/>
    <property type="match status" value="1"/>
</dbReference>
<reference evidence="3" key="1">
    <citation type="submission" date="2022-08" db="EMBL/GenBank/DDBJ databases">
        <title>Draft genome sequencing of Roseisolibacter agri AW1220.</title>
        <authorList>
            <person name="Tobiishi Y."/>
            <person name="Tonouchi A."/>
        </authorList>
    </citation>
    <scope>NUCLEOTIDE SEQUENCE</scope>
    <source>
        <strain evidence="3">AW1220</strain>
    </source>
</reference>
<dbReference type="Gene3D" id="3.60.21.10">
    <property type="match status" value="1"/>
</dbReference>
<dbReference type="PANTHER" id="PTHR31302">
    <property type="entry name" value="TRANSMEMBRANE PROTEIN WITH METALLOPHOSPHOESTERASE DOMAIN-RELATED"/>
    <property type="match status" value="1"/>
</dbReference>
<comment type="caution">
    <text evidence="3">The sequence shown here is derived from an EMBL/GenBank/DDBJ whole genome shotgun (WGS) entry which is preliminary data.</text>
</comment>
<dbReference type="InterPro" id="IPR029052">
    <property type="entry name" value="Metallo-depent_PP-like"/>
</dbReference>
<organism evidence="3 4">
    <name type="scientific">Roseisolibacter agri</name>
    <dbReference type="NCBI Taxonomy" id="2014610"/>
    <lineage>
        <taxon>Bacteria</taxon>
        <taxon>Pseudomonadati</taxon>
        <taxon>Gemmatimonadota</taxon>
        <taxon>Gemmatimonadia</taxon>
        <taxon>Gemmatimonadales</taxon>
        <taxon>Gemmatimonadaceae</taxon>
        <taxon>Roseisolibacter</taxon>
    </lineage>
</organism>
<dbReference type="Proteomes" id="UP001161325">
    <property type="component" value="Unassembled WGS sequence"/>
</dbReference>
<dbReference type="InterPro" id="IPR051158">
    <property type="entry name" value="Metallophosphoesterase_sf"/>
</dbReference>
<evidence type="ECO:0000259" key="2">
    <source>
        <dbReference type="Pfam" id="PF00149"/>
    </source>
</evidence>
<dbReference type="PANTHER" id="PTHR31302:SF0">
    <property type="entry name" value="TRANSMEMBRANE PROTEIN WITH METALLOPHOSPHOESTERASE DOMAIN"/>
    <property type="match status" value="1"/>
</dbReference>
<feature type="transmembrane region" description="Helical" evidence="1">
    <location>
        <begin position="107"/>
        <end position="125"/>
    </location>
</feature>
<dbReference type="CDD" id="cd07385">
    <property type="entry name" value="MPP_YkuE_C"/>
    <property type="match status" value="1"/>
</dbReference>
<dbReference type="EMBL" id="BRXS01000009">
    <property type="protein sequence ID" value="GLC28394.1"/>
    <property type="molecule type" value="Genomic_DNA"/>
</dbReference>
<feature type="domain" description="Calcineurin-like phosphoesterase" evidence="2">
    <location>
        <begin position="149"/>
        <end position="323"/>
    </location>
</feature>
<proteinExistence type="predicted"/>
<keyword evidence="1" id="KW-0472">Membrane</keyword>
<accession>A0AA37VGE6</accession>